<feature type="domain" description="Tail sheath protein subtilisin-like" evidence="2">
    <location>
        <begin position="83"/>
        <end position="215"/>
    </location>
</feature>
<dbReference type="InterPro" id="IPR020287">
    <property type="entry name" value="Tail_sheath_C"/>
</dbReference>
<evidence type="ECO:0000259" key="2">
    <source>
        <dbReference type="Pfam" id="PF04984"/>
    </source>
</evidence>
<proteinExistence type="inferred from homology"/>
<comment type="similarity">
    <text evidence="1">Belongs to the myoviridae tail sheath protein family.</text>
</comment>
<dbReference type="Proteomes" id="UP000604730">
    <property type="component" value="Unassembled WGS sequence"/>
</dbReference>
<accession>A0ABS1J425</accession>
<comment type="caution">
    <text evidence="4">The sequence shown here is derived from an EMBL/GenBank/DDBJ whole genome shotgun (WGS) entry which is preliminary data.</text>
</comment>
<sequence>MGMPSISISFSEIAATAIKRGDRGIIAMILKDTNIPEVNPVVCVSEADIPANLSDDNKEQIRLALRGYVNAPSKVIAYVLNKTADNYKAALDYLKTIKFNYLVVPSVGTDKKTAEIVSYVKAERTAKKLIKAVLPNTKGDNEAIINYTTEKTFIGDKAYTAEQFCSRIAGIIAGTPLKMSSTYAPLPELTDCTRLTKERMDTAVDGGEFIVWWDGEKVKTGRGVNSLTTLTPEKNTQFQKIKIMDALDMISDDIRRTTEDNYIGKYPNNYDNKCLLMSAIGNYFDELMRLSVIEGYTLEIDIEANRSFLKGRGTDVTKMSDEEIKRANTGSNVFLKVALTMTDAIEDVALNITI</sequence>
<keyword evidence="5" id="KW-1185">Reference proteome</keyword>
<evidence type="ECO:0000313" key="4">
    <source>
        <dbReference type="EMBL" id="MBK5898664.1"/>
    </source>
</evidence>
<evidence type="ECO:0000256" key="1">
    <source>
        <dbReference type="ARBA" id="ARBA00008005"/>
    </source>
</evidence>
<dbReference type="RefSeq" id="WP_208430066.1">
    <property type="nucleotide sequence ID" value="NZ_JAEPRJ010000001.1"/>
</dbReference>
<dbReference type="Pfam" id="PF04984">
    <property type="entry name" value="Phage_sheath_1"/>
    <property type="match status" value="1"/>
</dbReference>
<organism evidence="4 5">
    <name type="scientific">Catonella massiliensis</name>
    <dbReference type="NCBI Taxonomy" id="2799636"/>
    <lineage>
        <taxon>Bacteria</taxon>
        <taxon>Bacillati</taxon>
        <taxon>Bacillota</taxon>
        <taxon>Clostridia</taxon>
        <taxon>Lachnospirales</taxon>
        <taxon>Lachnospiraceae</taxon>
        <taxon>Catonella</taxon>
    </lineage>
</organism>
<dbReference type="InterPro" id="IPR035089">
    <property type="entry name" value="Phage_sheath_subtilisin"/>
</dbReference>
<evidence type="ECO:0000313" key="5">
    <source>
        <dbReference type="Proteomes" id="UP000604730"/>
    </source>
</evidence>
<name>A0ABS1J425_9FIRM</name>
<gene>
    <name evidence="4" type="ORF">JJN12_12925</name>
</gene>
<dbReference type="EMBL" id="JAEPRJ010000001">
    <property type="protein sequence ID" value="MBK5898664.1"/>
    <property type="molecule type" value="Genomic_DNA"/>
</dbReference>
<dbReference type="Gene3D" id="3.30.1370.220">
    <property type="match status" value="1"/>
</dbReference>
<reference evidence="4 5" key="1">
    <citation type="submission" date="2021-01" db="EMBL/GenBank/DDBJ databases">
        <title>Isolation and description of Catonella massiliensis sp. nov., a novel Catonella species, isolated from a stable periodontitis subject.</title>
        <authorList>
            <person name="Antezack A."/>
            <person name="Boxberger M."/>
            <person name="La Scola B."/>
            <person name="Monnet-Corti V."/>
        </authorList>
    </citation>
    <scope>NUCLEOTIDE SEQUENCE [LARGE SCALE GENOMIC DNA]</scope>
    <source>
        <strain evidence="4 5">Marseille-Q4567</strain>
    </source>
</reference>
<dbReference type="Pfam" id="PF17482">
    <property type="entry name" value="Phage_sheath_1C"/>
    <property type="match status" value="1"/>
</dbReference>
<dbReference type="Gene3D" id="3.40.50.11790">
    <property type="match status" value="1"/>
</dbReference>
<protein>
    <submittedName>
        <fullName evidence="4">Phage tail sheath subtilisin-like domain-containing protein</fullName>
    </submittedName>
</protein>
<feature type="domain" description="Tail sheath protein C-terminal" evidence="3">
    <location>
        <begin position="233"/>
        <end position="354"/>
    </location>
</feature>
<evidence type="ECO:0000259" key="3">
    <source>
        <dbReference type="Pfam" id="PF17482"/>
    </source>
</evidence>